<dbReference type="InterPro" id="IPR050552">
    <property type="entry name" value="LacD_aldolase"/>
</dbReference>
<sequence length="237" mass="24488">MSVKLTAGQFAHLNTLSTPDHIIAAPVARAAVPGQLVAYDDPAANPDAPLRSDLSALRIAEAGGAGVFLHLTYAASDAAGQNDRKKALVERVGAEAKANHLPLFLGLALPASAKDARPENILAMTREFSDPRYGAAALVLPAPVLLSAVAGFASSTPTYSEGAALTFFKAQSDATDLPYAFAGFGCPAAALEAELNFAARSGAQFNGLVAEQAVLDVLKRPLAALAQPWSPKIEVED</sequence>
<organism evidence="2 3">
    <name type="scientific">Lacticaseibacillus jixianensis</name>
    <dbReference type="NCBI Taxonomy" id="2486012"/>
    <lineage>
        <taxon>Bacteria</taxon>
        <taxon>Bacillati</taxon>
        <taxon>Bacillota</taxon>
        <taxon>Bacilli</taxon>
        <taxon>Lactobacillales</taxon>
        <taxon>Lactobacillaceae</taxon>
        <taxon>Lacticaseibacillus</taxon>
    </lineage>
</organism>
<dbReference type="Proteomes" id="UP001597249">
    <property type="component" value="Unassembled WGS sequence"/>
</dbReference>
<dbReference type="PANTHER" id="PTHR39340">
    <property type="entry name" value="SULFOFRUCTOSEPHOSPHATE ALDOLASE"/>
    <property type="match status" value="1"/>
</dbReference>
<dbReference type="RefSeq" id="WP_125585131.1">
    <property type="nucleotide sequence ID" value="NZ_JBHTMO010000015.1"/>
</dbReference>
<dbReference type="EMBL" id="JBHTMO010000015">
    <property type="protein sequence ID" value="MFD1393086.1"/>
    <property type="molecule type" value="Genomic_DNA"/>
</dbReference>
<evidence type="ECO:0000313" key="2">
    <source>
        <dbReference type="EMBL" id="MFD1393086.1"/>
    </source>
</evidence>
<dbReference type="InterPro" id="IPR013785">
    <property type="entry name" value="Aldolase_TIM"/>
</dbReference>
<keyword evidence="1" id="KW-0456">Lyase</keyword>
<gene>
    <name evidence="2" type="ORF">ACFQ3L_05695</name>
</gene>
<dbReference type="Gene3D" id="3.20.20.70">
    <property type="entry name" value="Aldolase class I"/>
    <property type="match status" value="1"/>
</dbReference>
<keyword evidence="3" id="KW-1185">Reference proteome</keyword>
<protein>
    <submittedName>
        <fullName evidence="2">Uncharacterized protein</fullName>
    </submittedName>
</protein>
<evidence type="ECO:0000256" key="1">
    <source>
        <dbReference type="ARBA" id="ARBA00023239"/>
    </source>
</evidence>
<proteinExistence type="predicted"/>
<evidence type="ECO:0000313" key="3">
    <source>
        <dbReference type="Proteomes" id="UP001597249"/>
    </source>
</evidence>
<accession>A0ABW4B8Q4</accession>
<name>A0ABW4B8Q4_9LACO</name>
<dbReference type="PANTHER" id="PTHR39340:SF1">
    <property type="entry name" value="SULFOFRUCTOSEPHOSPHATE ALDOLASE"/>
    <property type="match status" value="1"/>
</dbReference>
<comment type="caution">
    <text evidence="2">The sequence shown here is derived from an EMBL/GenBank/DDBJ whole genome shotgun (WGS) entry which is preliminary data.</text>
</comment>
<reference evidence="3" key="1">
    <citation type="journal article" date="2019" name="Int. J. Syst. Evol. Microbiol.">
        <title>The Global Catalogue of Microorganisms (GCM) 10K type strain sequencing project: providing services to taxonomists for standard genome sequencing and annotation.</title>
        <authorList>
            <consortium name="The Broad Institute Genomics Platform"/>
            <consortium name="The Broad Institute Genome Sequencing Center for Infectious Disease"/>
            <person name="Wu L."/>
            <person name="Ma J."/>
        </authorList>
    </citation>
    <scope>NUCLEOTIDE SEQUENCE [LARGE SCALE GENOMIC DNA]</scope>
    <source>
        <strain evidence="3">CCM 8911</strain>
    </source>
</reference>
<dbReference type="SUPFAM" id="SSF51569">
    <property type="entry name" value="Aldolase"/>
    <property type="match status" value="1"/>
</dbReference>